<dbReference type="PANTHER" id="PTHR12304">
    <property type="entry name" value="INOSINE-URIDINE PREFERRING NUCLEOSIDE HYDROLASE"/>
    <property type="match status" value="1"/>
</dbReference>
<evidence type="ECO:0000259" key="4">
    <source>
        <dbReference type="Pfam" id="PF01156"/>
    </source>
</evidence>
<keyword evidence="3" id="KW-0732">Signal</keyword>
<dbReference type="GO" id="GO:0008477">
    <property type="term" value="F:purine nucleosidase activity"/>
    <property type="evidence" value="ECO:0007669"/>
    <property type="project" value="TreeGrafter"/>
</dbReference>
<evidence type="ECO:0000313" key="5">
    <source>
        <dbReference type="EMBL" id="MBB6096128.1"/>
    </source>
</evidence>
<dbReference type="Gene3D" id="3.90.245.10">
    <property type="entry name" value="Ribonucleoside hydrolase-like"/>
    <property type="match status" value="1"/>
</dbReference>
<gene>
    <name evidence="5" type="ORF">HNQ60_005019</name>
</gene>
<keyword evidence="6" id="KW-1185">Reference proteome</keyword>
<protein>
    <submittedName>
        <fullName evidence="5">Inosine-uridine nucleoside N-ribohydrolase</fullName>
    </submittedName>
</protein>
<proteinExistence type="predicted"/>
<dbReference type="GO" id="GO:0006152">
    <property type="term" value="P:purine nucleoside catabolic process"/>
    <property type="evidence" value="ECO:0007669"/>
    <property type="project" value="TreeGrafter"/>
</dbReference>
<comment type="caution">
    <text evidence="5">The sequence shown here is derived from an EMBL/GenBank/DDBJ whole genome shotgun (WGS) entry which is preliminary data.</text>
</comment>
<feature type="domain" description="Inosine/uridine-preferring nucleoside hydrolase" evidence="4">
    <location>
        <begin position="26"/>
        <end position="354"/>
    </location>
</feature>
<dbReference type="InterPro" id="IPR001910">
    <property type="entry name" value="Inosine/uridine_hydrolase_dom"/>
</dbReference>
<feature type="chain" id="PRO_5032715354" evidence="3">
    <location>
        <begin position="22"/>
        <end position="368"/>
    </location>
</feature>
<reference evidence="5 6" key="1">
    <citation type="submission" date="2020-08" db="EMBL/GenBank/DDBJ databases">
        <title>Genomic Encyclopedia of Type Strains, Phase IV (KMG-IV): sequencing the most valuable type-strain genomes for metagenomic binning, comparative biology and taxonomic classification.</title>
        <authorList>
            <person name="Goeker M."/>
        </authorList>
    </citation>
    <scope>NUCLEOTIDE SEQUENCE [LARGE SCALE GENOMIC DNA]</scope>
    <source>
        <strain evidence="5 6">DSM 26723</strain>
    </source>
</reference>
<evidence type="ECO:0000256" key="1">
    <source>
        <dbReference type="ARBA" id="ARBA00022801"/>
    </source>
</evidence>
<name>A0A841HW35_9GAMM</name>
<dbReference type="GO" id="GO:0005829">
    <property type="term" value="C:cytosol"/>
    <property type="evidence" value="ECO:0007669"/>
    <property type="project" value="TreeGrafter"/>
</dbReference>
<feature type="signal peptide" evidence="3">
    <location>
        <begin position="1"/>
        <end position="21"/>
    </location>
</feature>
<dbReference type="InterPro" id="IPR023186">
    <property type="entry name" value="IUNH"/>
</dbReference>
<keyword evidence="1 5" id="KW-0378">Hydrolase</keyword>
<dbReference type="Pfam" id="PF01156">
    <property type="entry name" value="IU_nuc_hydro"/>
    <property type="match status" value="1"/>
</dbReference>
<accession>A0A841HW35</accession>
<evidence type="ECO:0000256" key="2">
    <source>
        <dbReference type="ARBA" id="ARBA00023295"/>
    </source>
</evidence>
<dbReference type="EMBL" id="JACHHZ010000006">
    <property type="protein sequence ID" value="MBB6096128.1"/>
    <property type="molecule type" value="Genomic_DNA"/>
</dbReference>
<dbReference type="InterPro" id="IPR036452">
    <property type="entry name" value="Ribo_hydro-like"/>
</dbReference>
<organism evidence="5 6">
    <name type="scientific">Povalibacter uvarum</name>
    <dbReference type="NCBI Taxonomy" id="732238"/>
    <lineage>
        <taxon>Bacteria</taxon>
        <taxon>Pseudomonadati</taxon>
        <taxon>Pseudomonadota</taxon>
        <taxon>Gammaproteobacteria</taxon>
        <taxon>Steroidobacterales</taxon>
        <taxon>Steroidobacteraceae</taxon>
        <taxon>Povalibacter</taxon>
    </lineage>
</organism>
<evidence type="ECO:0000313" key="6">
    <source>
        <dbReference type="Proteomes" id="UP000588068"/>
    </source>
</evidence>
<keyword evidence="2" id="KW-0326">Glycosidase</keyword>
<dbReference type="RefSeq" id="WP_184335499.1">
    <property type="nucleotide sequence ID" value="NZ_JACHHZ010000006.1"/>
</dbReference>
<dbReference type="PANTHER" id="PTHR12304:SF4">
    <property type="entry name" value="URIDINE NUCLEOSIDASE"/>
    <property type="match status" value="1"/>
</dbReference>
<sequence>MSTLRLCVLMAATLLASVAIAAPRKVIIDQDALGPGGPNLQPILMLLQAEDVEVLGITVVSGDGWRDEEVAHTLRLLEISGRTDIPVVPGAVMPLVNSPARTKAWERTYGKLYYKGAWTEKFGDEGSVKRAPPHPDNPYLIPPSPAGAPTTKALDESAATFLIRKVREFPGQITIIAAGPLTNLALASRLDPKFAGLAKELVFMGGSFNPVPAQNHFAAEYVNSPRREFNMRFDPEAASIVLREPWARVMQIPVDPTTRTFFKPEYYEQIGRGRAAFRDYVKAYGESFPMWDELAVGVWLDPSLVTRSATLAVDIETSFTAGYGDTLSWPVGEGPGLGERAVLVVQEVDVARFEKMTVELLSRPSRRR</sequence>
<dbReference type="AlphaFoldDB" id="A0A841HW35"/>
<dbReference type="SUPFAM" id="SSF53590">
    <property type="entry name" value="Nucleoside hydrolase"/>
    <property type="match status" value="1"/>
</dbReference>
<evidence type="ECO:0000256" key="3">
    <source>
        <dbReference type="SAM" id="SignalP"/>
    </source>
</evidence>
<dbReference type="Proteomes" id="UP000588068">
    <property type="component" value="Unassembled WGS sequence"/>
</dbReference>